<dbReference type="Gene3D" id="3.40.1110.10">
    <property type="entry name" value="Calcium-transporting ATPase, cytoplasmic domain N"/>
    <property type="match status" value="1"/>
</dbReference>
<feature type="region of interest" description="Disordered" evidence="10">
    <location>
        <begin position="248"/>
        <end position="292"/>
    </location>
</feature>
<dbReference type="GO" id="GO:0046872">
    <property type="term" value="F:metal ion binding"/>
    <property type="evidence" value="ECO:0007669"/>
    <property type="project" value="UniProtKB-KW"/>
</dbReference>
<dbReference type="PROSITE" id="PS00154">
    <property type="entry name" value="ATPASE_E1_E2"/>
    <property type="match status" value="1"/>
</dbReference>
<keyword evidence="7" id="KW-1278">Translocase</keyword>
<dbReference type="SUPFAM" id="SSF81660">
    <property type="entry name" value="Metal cation-transporting ATPase, ATP-binding domain N"/>
    <property type="match status" value="1"/>
</dbReference>
<dbReference type="GO" id="GO:0005886">
    <property type="term" value="C:plasma membrane"/>
    <property type="evidence" value="ECO:0007669"/>
    <property type="project" value="TreeGrafter"/>
</dbReference>
<dbReference type="Proteomes" id="UP000193719">
    <property type="component" value="Unassembled WGS sequence"/>
</dbReference>
<dbReference type="Gene3D" id="2.70.150.10">
    <property type="entry name" value="Calcium-transporting ATPase, cytoplasmic transduction domain A"/>
    <property type="match status" value="1"/>
</dbReference>
<dbReference type="SUPFAM" id="SSF81653">
    <property type="entry name" value="Calcium ATPase, transduction domain A"/>
    <property type="match status" value="1"/>
</dbReference>
<dbReference type="InterPro" id="IPR023299">
    <property type="entry name" value="ATPase_P-typ_cyto_dom_N"/>
</dbReference>
<dbReference type="InterPro" id="IPR008250">
    <property type="entry name" value="ATPase_P-typ_transduc_dom_A_sf"/>
</dbReference>
<dbReference type="InterPro" id="IPR032630">
    <property type="entry name" value="P_typ_ATPase_c"/>
</dbReference>
<comment type="subcellular location">
    <subcellularLocation>
        <location evidence="1">Membrane</location>
        <topology evidence="1">Multi-pass membrane protein</topology>
    </subcellularLocation>
</comment>
<evidence type="ECO:0000256" key="11">
    <source>
        <dbReference type="SAM" id="Phobius"/>
    </source>
</evidence>
<keyword evidence="6" id="KW-0460">Magnesium</keyword>
<reference evidence="15 16" key="1">
    <citation type="submission" date="2016-08" db="EMBL/GenBank/DDBJ databases">
        <title>Genomes of anaerobic fungi encode conserved fungal cellulosomes for biomass hydrolysis.</title>
        <authorList>
            <consortium name="DOE Joint Genome Institute"/>
            <person name="Haitjema C.H."/>
            <person name="Gilmore S.P."/>
            <person name="Henske J.K."/>
            <person name="Solomon K.V."/>
            <person name="De Groot R."/>
            <person name="Kuo A."/>
            <person name="Mondo S.J."/>
            <person name="Salamov A.A."/>
            <person name="Labutti K."/>
            <person name="Zhao Z."/>
            <person name="Chiniquy J."/>
            <person name="Barry K."/>
            <person name="Brewer H.M."/>
            <person name="Purvine S.O."/>
            <person name="Wright A.T."/>
            <person name="Boxma B."/>
            <person name="Van Alen T."/>
            <person name="Hackstein J.H."/>
            <person name="Baker S.E."/>
            <person name="Grigoriev I.V."/>
            <person name="O'Malley M.A."/>
        </authorList>
    </citation>
    <scope>NUCLEOTIDE SEQUENCE [LARGE SCALE GENOMIC DNA]</scope>
    <source>
        <strain evidence="16">finn</strain>
    </source>
</reference>
<comment type="caution">
    <text evidence="15">The sequence shown here is derived from an EMBL/GenBank/DDBJ whole genome shotgun (WGS) entry which is preliminary data.</text>
</comment>
<dbReference type="GO" id="GO:0016887">
    <property type="term" value="F:ATP hydrolysis activity"/>
    <property type="evidence" value="ECO:0007669"/>
    <property type="project" value="InterPro"/>
</dbReference>
<dbReference type="Pfam" id="PF16209">
    <property type="entry name" value="PhoLip_ATPase_N"/>
    <property type="match status" value="1"/>
</dbReference>
<feature type="compositionally biased region" description="Basic and acidic residues" evidence="10">
    <location>
        <begin position="530"/>
        <end position="547"/>
    </location>
</feature>
<reference evidence="15 16" key="2">
    <citation type="submission" date="2016-08" db="EMBL/GenBank/DDBJ databases">
        <title>Pervasive Adenine N6-methylation of Active Genes in Fungi.</title>
        <authorList>
            <consortium name="DOE Joint Genome Institute"/>
            <person name="Mondo S.J."/>
            <person name="Dannebaum R.O."/>
            <person name="Kuo R.C."/>
            <person name="Labutti K."/>
            <person name="Haridas S."/>
            <person name="Kuo A."/>
            <person name="Salamov A."/>
            <person name="Ahrendt S.R."/>
            <person name="Lipzen A."/>
            <person name="Sullivan W."/>
            <person name="Andreopoulos W.B."/>
            <person name="Clum A."/>
            <person name="Lindquist E."/>
            <person name="Daum C."/>
            <person name="Ramamoorthy G.K."/>
            <person name="Gryganskyi A."/>
            <person name="Culley D."/>
            <person name="Magnuson J.K."/>
            <person name="James T.Y."/>
            <person name="O'Malley M.A."/>
            <person name="Stajich J.E."/>
            <person name="Spatafora J.W."/>
            <person name="Visel A."/>
            <person name="Grigoriev I.V."/>
        </authorList>
    </citation>
    <scope>NUCLEOTIDE SEQUENCE [LARGE SCALE GENOMIC DNA]</scope>
    <source>
        <strain evidence="16">finn</strain>
    </source>
</reference>
<dbReference type="GO" id="GO:0005524">
    <property type="term" value="F:ATP binding"/>
    <property type="evidence" value="ECO:0007669"/>
    <property type="project" value="UniProtKB-KW"/>
</dbReference>
<dbReference type="OrthoDB" id="2129669at2759"/>
<feature type="region of interest" description="Disordered" evidence="10">
    <location>
        <begin position="481"/>
        <end position="568"/>
    </location>
</feature>
<keyword evidence="16" id="KW-1185">Reference proteome</keyword>
<dbReference type="InterPro" id="IPR032631">
    <property type="entry name" value="P-type_ATPase_N"/>
</dbReference>
<proteinExistence type="predicted"/>
<feature type="domain" description="P-type ATPase A" evidence="12">
    <location>
        <begin position="143"/>
        <end position="199"/>
    </location>
</feature>
<dbReference type="EMBL" id="MCFH01000029">
    <property type="protein sequence ID" value="ORX47825.1"/>
    <property type="molecule type" value="Genomic_DNA"/>
</dbReference>
<keyword evidence="4" id="KW-0547">Nucleotide-binding</keyword>
<feature type="domain" description="P-type ATPase N-terminal" evidence="13">
    <location>
        <begin position="54"/>
        <end position="107"/>
    </location>
</feature>
<feature type="compositionally biased region" description="Basic residues" evidence="10">
    <location>
        <begin position="520"/>
        <end position="529"/>
    </location>
</feature>
<dbReference type="FunFam" id="3.40.50.1000:FF:000001">
    <property type="entry name" value="Phospholipid-transporting ATPase IC"/>
    <property type="match status" value="1"/>
</dbReference>
<dbReference type="STRING" id="1754191.A0A1Y1V6J7"/>
<dbReference type="InterPro" id="IPR001757">
    <property type="entry name" value="P_typ_ATPase"/>
</dbReference>
<keyword evidence="2 11" id="KW-0812">Transmembrane</keyword>
<dbReference type="Pfam" id="PF16212">
    <property type="entry name" value="PhoLip_ATPase_C"/>
    <property type="match status" value="1"/>
</dbReference>
<evidence type="ECO:0000256" key="8">
    <source>
        <dbReference type="ARBA" id="ARBA00022989"/>
    </source>
</evidence>
<feature type="compositionally biased region" description="Low complexity" evidence="10">
    <location>
        <begin position="1072"/>
        <end position="1087"/>
    </location>
</feature>
<gene>
    <name evidence="15" type="ORF">BCR36DRAFT_84579</name>
</gene>
<dbReference type="InterPro" id="IPR036412">
    <property type="entry name" value="HAD-like_sf"/>
</dbReference>
<feature type="domain" description="P-type ATPase C-terminal" evidence="14">
    <location>
        <begin position="1171"/>
        <end position="1229"/>
    </location>
</feature>
<feature type="compositionally biased region" description="Low complexity" evidence="10">
    <location>
        <begin position="553"/>
        <end position="568"/>
    </location>
</feature>
<protein>
    <submittedName>
        <fullName evidence="15">Phospholipid-translocating P-type ATPase</fullName>
    </submittedName>
</protein>
<name>A0A1Y1V6J7_9FUNG</name>
<evidence type="ECO:0000313" key="16">
    <source>
        <dbReference type="Proteomes" id="UP000193719"/>
    </source>
</evidence>
<evidence type="ECO:0000256" key="10">
    <source>
        <dbReference type="SAM" id="MobiDB-lite"/>
    </source>
</evidence>
<evidence type="ECO:0000256" key="5">
    <source>
        <dbReference type="ARBA" id="ARBA00022840"/>
    </source>
</evidence>
<dbReference type="InterPro" id="IPR018303">
    <property type="entry name" value="ATPase_P-typ_P_site"/>
</dbReference>
<feature type="transmembrane region" description="Helical" evidence="11">
    <location>
        <begin position="1210"/>
        <end position="1232"/>
    </location>
</feature>
<dbReference type="Pfam" id="PF13246">
    <property type="entry name" value="Cation_ATPase"/>
    <property type="match status" value="1"/>
</dbReference>
<keyword evidence="3" id="KW-0479">Metal-binding</keyword>
<dbReference type="GO" id="GO:0045332">
    <property type="term" value="P:phospholipid translocation"/>
    <property type="evidence" value="ECO:0007669"/>
    <property type="project" value="TreeGrafter"/>
</dbReference>
<evidence type="ECO:0000313" key="15">
    <source>
        <dbReference type="EMBL" id="ORX47825.1"/>
    </source>
</evidence>
<feature type="transmembrane region" description="Helical" evidence="11">
    <location>
        <begin position="429"/>
        <end position="448"/>
    </location>
</feature>
<dbReference type="PANTHER" id="PTHR24092">
    <property type="entry name" value="PROBABLE PHOSPHOLIPID-TRANSPORTING ATPASE"/>
    <property type="match status" value="1"/>
</dbReference>
<dbReference type="Pfam" id="PF00122">
    <property type="entry name" value="E1-E2_ATPase"/>
    <property type="match status" value="1"/>
</dbReference>
<organism evidence="15 16">
    <name type="scientific">Piromyces finnis</name>
    <dbReference type="NCBI Taxonomy" id="1754191"/>
    <lineage>
        <taxon>Eukaryota</taxon>
        <taxon>Fungi</taxon>
        <taxon>Fungi incertae sedis</taxon>
        <taxon>Chytridiomycota</taxon>
        <taxon>Chytridiomycota incertae sedis</taxon>
        <taxon>Neocallimastigomycetes</taxon>
        <taxon>Neocallimastigales</taxon>
        <taxon>Neocallimastigaceae</taxon>
        <taxon>Piromyces</taxon>
    </lineage>
</organism>
<feature type="compositionally biased region" description="Acidic residues" evidence="10">
    <location>
        <begin position="1059"/>
        <end position="1068"/>
    </location>
</feature>
<evidence type="ECO:0000256" key="6">
    <source>
        <dbReference type="ARBA" id="ARBA00022842"/>
    </source>
</evidence>
<dbReference type="GO" id="GO:0140326">
    <property type="term" value="F:ATPase-coupled intramembrane lipid transporter activity"/>
    <property type="evidence" value="ECO:0007669"/>
    <property type="project" value="TreeGrafter"/>
</dbReference>
<dbReference type="AlphaFoldDB" id="A0A1Y1V6J7"/>
<dbReference type="Gene3D" id="3.40.50.1000">
    <property type="entry name" value="HAD superfamily/HAD-like"/>
    <property type="match status" value="2"/>
</dbReference>
<evidence type="ECO:0000256" key="3">
    <source>
        <dbReference type="ARBA" id="ARBA00022723"/>
    </source>
</evidence>
<feature type="compositionally biased region" description="Low complexity" evidence="10">
    <location>
        <begin position="249"/>
        <end position="292"/>
    </location>
</feature>
<dbReference type="InterPro" id="IPR023298">
    <property type="entry name" value="ATPase_P-typ_TM_dom_sf"/>
</dbReference>
<sequence>MYNLIIFKILLESLHIRVDSSKSFHYAKTESNISLNDDSNKEIREIRYPIPLSQIKKLSNYVKTTKYTLFTFLPLNLWQQFHRLSNCYFLLGILATMTGYSSINPASQSIPLIFVLGVTAIKDAFSDYNRHVQDKKANLEYYTICRNGKIQKIYCQDINPGDILILEKDDKIPADSLLIASSNEENECYIETSDLDGETNLKHCVSLPQLSFLRGIDEFNNIECIVRCEPPNDSFSSFDGTISLHKLNSSTSSSQESSSTELIPSGDSSYNDSNNNSCTTVDVSEESSSTNSHRLHTPLKYIERYNSFKAKAFDKELPISSDQILFRGSVLRNTNCIYALSLYTGKNTRIFLNSKQTGLKFSSTEHRINMFLVIIIIFNIILLAISITIDVKFKRRLRKNRSRYGSRNYHWYLDKYENQSIFEDSIKSFFSFFGLYSYLVPISIFVTLEGVRVLQTKIMEWDHRLMGKRIVTVHPNSGSKNINNTVMNLDNDPNLPEKCDSKRSTSSTELRSIESLQGRKNNKSTRKTKKNNEKKIKAAHNDEKSNEDINNDSSKTLETQSLLSESTSLQLKEKHLTVQNNGKQRQVEQPCQGQFKTTKQIEWVPMKANSFNLGDDLGQVEYIFSDKTGTLTQNFMKLSKWCINGVVFDGSNDNECFSKIIHNKTEMANDSEMNDYIYEYCRAITTCNMVIPTQNHQNNHIDYESQSPDEVALIQGLTRCGVQLLTHTKHDISIQIFDAYEEFTIEMLTEFSSDRKRMSIIVKDKNNQYTLYCKGADDVIMERLSTDPNVNTKNLIASTRSSLKEFSQNGLRCLVVAMRKFDQDEIEQFLEQYRVAENSIGNRNQNVNKVVNSIEKNLKLLGVTAIEDQLQDEVPETIDYLIHCGIKFWLLTGDNQDTAINIGSSSKLISKDTNLIVINAHSASHCGRLLDKQIARMKERGEWGRLFLGKPNCNDTSLCDQENFKPKDNKCIEHLWKKNALVVSGTTLKFIFDQDVLPPSNNQVNRSKLNATLPKLDDDGNVIENGRTITKFNQSMEKISFIRWIKNLSHRKRSRTIYPDEDNQENEPNDGTKSLFSTISSRSTASSNDKKSNKESMSLLQKKFVELGVRCHSVICCRATPSQKAKVVNIIKTSLNKMTLAIGDGANDVAMIQKAHIGIGIIGREGTQAMRASDYAILEFKFLKTLLCIHGRYSFLRVSKMVYHSFYKNFVLSLIQFLYMTVSYWSGSVSILTNM</sequence>
<dbReference type="NCBIfam" id="TIGR01494">
    <property type="entry name" value="ATPase_P-type"/>
    <property type="match status" value="1"/>
</dbReference>
<feature type="region of interest" description="Disordered" evidence="10">
    <location>
        <begin position="1056"/>
        <end position="1094"/>
    </location>
</feature>
<evidence type="ECO:0000256" key="4">
    <source>
        <dbReference type="ARBA" id="ARBA00022741"/>
    </source>
</evidence>
<dbReference type="SUPFAM" id="SSF56784">
    <property type="entry name" value="HAD-like"/>
    <property type="match status" value="1"/>
</dbReference>
<dbReference type="SUPFAM" id="SSF81665">
    <property type="entry name" value="Calcium ATPase, transmembrane domain M"/>
    <property type="match status" value="1"/>
</dbReference>
<evidence type="ECO:0000259" key="12">
    <source>
        <dbReference type="Pfam" id="PF00122"/>
    </source>
</evidence>
<evidence type="ECO:0000259" key="13">
    <source>
        <dbReference type="Pfam" id="PF16209"/>
    </source>
</evidence>
<evidence type="ECO:0000256" key="2">
    <source>
        <dbReference type="ARBA" id="ARBA00022692"/>
    </source>
</evidence>
<evidence type="ECO:0000256" key="1">
    <source>
        <dbReference type="ARBA" id="ARBA00004141"/>
    </source>
</evidence>
<dbReference type="InterPro" id="IPR059000">
    <property type="entry name" value="ATPase_P-type_domA"/>
</dbReference>
<dbReference type="PRINTS" id="PR00119">
    <property type="entry name" value="CATATPASE"/>
</dbReference>
<dbReference type="PANTHER" id="PTHR24092:SF218">
    <property type="entry name" value="PHOSPHOLIPID-TRANSPORTING ATPASE"/>
    <property type="match status" value="1"/>
</dbReference>
<feature type="transmembrane region" description="Helical" evidence="11">
    <location>
        <begin position="370"/>
        <end position="393"/>
    </location>
</feature>
<accession>A0A1Y1V6J7</accession>
<keyword evidence="5" id="KW-0067">ATP-binding</keyword>
<dbReference type="InterPro" id="IPR023214">
    <property type="entry name" value="HAD_sf"/>
</dbReference>
<evidence type="ECO:0000259" key="14">
    <source>
        <dbReference type="Pfam" id="PF16212"/>
    </source>
</evidence>
<keyword evidence="8 11" id="KW-1133">Transmembrane helix</keyword>
<evidence type="ECO:0000256" key="7">
    <source>
        <dbReference type="ARBA" id="ARBA00022967"/>
    </source>
</evidence>
<evidence type="ECO:0000256" key="9">
    <source>
        <dbReference type="ARBA" id="ARBA00023136"/>
    </source>
</evidence>
<keyword evidence="9 11" id="KW-0472">Membrane</keyword>